<dbReference type="Gene3D" id="1.20.120.80">
    <property type="entry name" value="Cytochrome c oxidase, subunit III, four-helix bundle"/>
    <property type="match status" value="1"/>
</dbReference>
<comment type="subcellular location">
    <subcellularLocation>
        <location evidence="6">Cell membrane</location>
        <topology evidence="6">Multi-pass membrane protein</topology>
    </subcellularLocation>
    <subcellularLocation>
        <location evidence="1">Membrane</location>
        <topology evidence="1">Multi-pass membrane protein</topology>
    </subcellularLocation>
</comment>
<name>K2HDI9_9RHOB</name>
<evidence type="ECO:0000259" key="8">
    <source>
        <dbReference type="PROSITE" id="PS50253"/>
    </source>
</evidence>
<dbReference type="GO" id="GO:0019646">
    <property type="term" value="P:aerobic electron transport chain"/>
    <property type="evidence" value="ECO:0007669"/>
    <property type="project" value="InterPro"/>
</dbReference>
<evidence type="ECO:0000313" key="9">
    <source>
        <dbReference type="EMBL" id="EKE44602.1"/>
    </source>
</evidence>
<dbReference type="OrthoDB" id="9810850at2"/>
<evidence type="ECO:0000256" key="2">
    <source>
        <dbReference type="ARBA" id="ARBA00010581"/>
    </source>
</evidence>
<gene>
    <name evidence="9" type="ORF">OCGS_1440</name>
</gene>
<dbReference type="SUPFAM" id="SSF81452">
    <property type="entry name" value="Cytochrome c oxidase subunit III-like"/>
    <property type="match status" value="1"/>
</dbReference>
<dbReference type="InterPro" id="IPR024791">
    <property type="entry name" value="Cyt_c/ubiquinol_Oxase_su3"/>
</dbReference>
<evidence type="ECO:0000256" key="6">
    <source>
        <dbReference type="RuleBase" id="RU003376"/>
    </source>
</evidence>
<dbReference type="Proteomes" id="UP000006765">
    <property type="component" value="Unassembled WGS sequence"/>
</dbReference>
<feature type="transmembrane region" description="Helical" evidence="7">
    <location>
        <begin position="188"/>
        <end position="212"/>
    </location>
</feature>
<organism evidence="9 10">
    <name type="scientific">Oceaniovalibus guishaninsula JLT2003</name>
    <dbReference type="NCBI Taxonomy" id="1231392"/>
    <lineage>
        <taxon>Bacteria</taxon>
        <taxon>Pseudomonadati</taxon>
        <taxon>Pseudomonadota</taxon>
        <taxon>Alphaproteobacteria</taxon>
        <taxon>Rhodobacterales</taxon>
        <taxon>Roseobacteraceae</taxon>
        <taxon>Oceaniovalibus</taxon>
    </lineage>
</organism>
<evidence type="ECO:0000256" key="3">
    <source>
        <dbReference type="ARBA" id="ARBA00022692"/>
    </source>
</evidence>
<sequence length="215" mass="24108">MTPESVHAAEPNQPFLRWSRQREATTFGLWIFLASEMVFFGALMMGYAMHRYLWPDAFEVAGAHTNIWYGSINTAILLTSSATMAVAAWAARDGLRRTVLTGLGLTAALGMAFLVLKGFEYREDFNEDLIPGIVAFPLDPPQTQIFFSYYWMMTGIHAVHLTIGIGAVLTVAWVVAKGRTDWTQSGTLHGLALYWHLIDVIWIFLYPLLYLVGRG</sequence>
<feature type="domain" description="Heme-copper oxidase subunit III family profile" evidence="8">
    <location>
        <begin position="1"/>
        <end position="214"/>
    </location>
</feature>
<feature type="transmembrane region" description="Helical" evidence="7">
    <location>
        <begin position="27"/>
        <end position="47"/>
    </location>
</feature>
<dbReference type="InterPro" id="IPR035973">
    <property type="entry name" value="Cyt_c_oxidase_su3-like_sf"/>
</dbReference>
<comment type="similarity">
    <text evidence="2 6">Belongs to the cytochrome c oxidase subunit 3 family.</text>
</comment>
<keyword evidence="10" id="KW-1185">Reference proteome</keyword>
<reference evidence="9 10" key="1">
    <citation type="journal article" date="2012" name="J. Bacteriol.">
        <title>Draft Genome Sequence of Oceaniovalibus guishaninsula JLT2003T.</title>
        <authorList>
            <person name="Tang K."/>
            <person name="Liu K."/>
            <person name="Jiao N."/>
        </authorList>
    </citation>
    <scope>NUCLEOTIDE SEQUENCE [LARGE SCALE GENOMIC DNA]</scope>
    <source>
        <strain evidence="9 10">JLT2003</strain>
    </source>
</reference>
<evidence type="ECO:0000256" key="5">
    <source>
        <dbReference type="ARBA" id="ARBA00023136"/>
    </source>
</evidence>
<keyword evidence="5 7" id="KW-0472">Membrane</keyword>
<dbReference type="AlphaFoldDB" id="K2HDI9"/>
<dbReference type="PANTHER" id="PTHR11403">
    <property type="entry name" value="CYTOCHROME C OXIDASE SUBUNIT III"/>
    <property type="match status" value="1"/>
</dbReference>
<evidence type="ECO:0000256" key="4">
    <source>
        <dbReference type="ARBA" id="ARBA00022989"/>
    </source>
</evidence>
<proteinExistence type="inferred from homology"/>
<dbReference type="eggNOG" id="COG1845">
    <property type="taxonomic scope" value="Bacteria"/>
</dbReference>
<evidence type="ECO:0000256" key="7">
    <source>
        <dbReference type="SAM" id="Phobius"/>
    </source>
</evidence>
<evidence type="ECO:0000313" key="10">
    <source>
        <dbReference type="Proteomes" id="UP000006765"/>
    </source>
</evidence>
<evidence type="ECO:0000256" key="1">
    <source>
        <dbReference type="ARBA" id="ARBA00004141"/>
    </source>
</evidence>
<protein>
    <submittedName>
        <fullName evidence="9">Heme/copper-type cytochrome/quinol oxidase, subunit 3</fullName>
    </submittedName>
</protein>
<feature type="transmembrane region" description="Helical" evidence="7">
    <location>
        <begin position="67"/>
        <end position="91"/>
    </location>
</feature>
<comment type="caution">
    <text evidence="9">The sequence shown here is derived from an EMBL/GenBank/DDBJ whole genome shotgun (WGS) entry which is preliminary data.</text>
</comment>
<dbReference type="PROSITE" id="PS50253">
    <property type="entry name" value="COX3"/>
    <property type="match status" value="1"/>
</dbReference>
<keyword evidence="3 6" id="KW-0812">Transmembrane</keyword>
<dbReference type="InterPro" id="IPR013833">
    <property type="entry name" value="Cyt_c_oxidase_su3_a-hlx"/>
</dbReference>
<dbReference type="STRING" id="1231392.OCGS_1440"/>
<dbReference type="Pfam" id="PF00510">
    <property type="entry name" value="COX3"/>
    <property type="match status" value="1"/>
</dbReference>
<keyword evidence="4 7" id="KW-1133">Transmembrane helix</keyword>
<dbReference type="GO" id="GO:0004129">
    <property type="term" value="F:cytochrome-c oxidase activity"/>
    <property type="evidence" value="ECO:0007669"/>
    <property type="project" value="InterPro"/>
</dbReference>
<dbReference type="InterPro" id="IPR000298">
    <property type="entry name" value="Cyt_c_oxidase-like_su3"/>
</dbReference>
<dbReference type="PANTHER" id="PTHR11403:SF6">
    <property type="entry name" value="NITRIC OXIDE REDUCTASE SUBUNIT E"/>
    <property type="match status" value="1"/>
</dbReference>
<dbReference type="GO" id="GO:0005886">
    <property type="term" value="C:plasma membrane"/>
    <property type="evidence" value="ECO:0007669"/>
    <property type="project" value="UniProtKB-SubCell"/>
</dbReference>
<accession>K2HDI9</accession>
<dbReference type="RefSeq" id="WP_007426592.1">
    <property type="nucleotide sequence ID" value="NZ_AMGO01000021.1"/>
</dbReference>
<feature type="transmembrane region" description="Helical" evidence="7">
    <location>
        <begin position="98"/>
        <end position="116"/>
    </location>
</feature>
<dbReference type="EMBL" id="AMGO01000021">
    <property type="protein sequence ID" value="EKE44602.1"/>
    <property type="molecule type" value="Genomic_DNA"/>
</dbReference>
<feature type="transmembrane region" description="Helical" evidence="7">
    <location>
        <begin position="149"/>
        <end position="176"/>
    </location>
</feature>